<gene>
    <name evidence="2" type="ORF">DVK44_24325</name>
</gene>
<dbReference type="EMBL" id="CP031194">
    <property type="protein sequence ID" value="AXG80267.1"/>
    <property type="molecule type" value="Genomic_DNA"/>
</dbReference>
<dbReference type="AlphaFoldDB" id="A0A345HU93"/>
<dbReference type="RefSeq" id="WP_114661767.1">
    <property type="nucleotide sequence ID" value="NZ_CP031194.1"/>
</dbReference>
<keyword evidence="3" id="KW-1185">Reference proteome</keyword>
<evidence type="ECO:0000313" key="3">
    <source>
        <dbReference type="Proteomes" id="UP000253868"/>
    </source>
</evidence>
<feature type="region of interest" description="Disordered" evidence="1">
    <location>
        <begin position="169"/>
        <end position="210"/>
    </location>
</feature>
<dbReference type="KEGG" id="spad:DVK44_24325"/>
<dbReference type="OrthoDB" id="3650427at2"/>
<feature type="compositionally biased region" description="Low complexity" evidence="1">
    <location>
        <begin position="185"/>
        <end position="194"/>
    </location>
</feature>
<evidence type="ECO:0008006" key="4">
    <source>
        <dbReference type="Google" id="ProtNLM"/>
    </source>
</evidence>
<name>A0A345HU93_9ACTN</name>
<dbReference type="Proteomes" id="UP000253868">
    <property type="component" value="Chromosome"/>
</dbReference>
<organism evidence="2 3">
    <name type="scientific">Streptomyces paludis</name>
    <dbReference type="NCBI Taxonomy" id="2282738"/>
    <lineage>
        <taxon>Bacteria</taxon>
        <taxon>Bacillati</taxon>
        <taxon>Actinomycetota</taxon>
        <taxon>Actinomycetes</taxon>
        <taxon>Kitasatosporales</taxon>
        <taxon>Streptomycetaceae</taxon>
        <taxon>Streptomyces</taxon>
    </lineage>
</organism>
<sequence length="364" mass="41050">MRVLVSPSYGSSGAQRHWADTIDQEVPFAEPRYDELLTPEQRERLAALHPEKKARFWGARARHEKKMADVTTGDIVLFTGRNQVLAVGEVGAVFRNGALADRLWKPESHEKSWHIVYSLLDFAPSDISYLELNAAIGYKSNHVFPGQLVLRDHQARSVLEEFMITPGTAWSPATTAPEPSEPSEHPSLSSSRIPIPSPVTNSTPALPARDPVRIAAAEEVRTHRTTYERAHGLIVVERHESRLVSEFRQHLIAQGRTPIRFYCPSGISDIYVSDTKGTELIEAKSKPTRLHTRQALSQLLDYAPHSPRPVERLGALFPLEPARADVELLHRYGIDVIHREPTSGFRRLPASLERRERMRELWSA</sequence>
<protein>
    <recommendedName>
        <fullName evidence="4">EVE domain-containing protein</fullName>
    </recommendedName>
</protein>
<evidence type="ECO:0000256" key="1">
    <source>
        <dbReference type="SAM" id="MobiDB-lite"/>
    </source>
</evidence>
<reference evidence="3" key="1">
    <citation type="submission" date="2018-07" db="EMBL/GenBank/DDBJ databases">
        <authorList>
            <person name="Zhao J."/>
        </authorList>
    </citation>
    <scope>NUCLEOTIDE SEQUENCE [LARGE SCALE GENOMIC DNA]</scope>
    <source>
        <strain evidence="3">GSSD-12</strain>
    </source>
</reference>
<accession>A0A345HU93</accession>
<proteinExistence type="predicted"/>
<evidence type="ECO:0000313" key="2">
    <source>
        <dbReference type="EMBL" id="AXG80267.1"/>
    </source>
</evidence>